<accession>A0ABQ8JR28</accession>
<sequence>MNSVYRLMIDNLMAIYDVLKQKIIKKKKELSNDFVSTSIQTAFIFHLNQYNMIFIKWIIYNDQFFICSYALSTAPTDAKIEQELHVICCLQAVTFPCLFQSNSSGIKSTVLISGQIVKVSF</sequence>
<reference evidence="1 2" key="2">
    <citation type="journal article" date="2022" name="Mol. Biol. Evol.">
        <title>Comparative Genomics Reveals Insights into the Divergent Evolution of Astigmatic Mites and Household Pest Adaptations.</title>
        <authorList>
            <person name="Xiong Q."/>
            <person name="Wan A.T."/>
            <person name="Liu X."/>
            <person name="Fung C.S."/>
            <person name="Xiao X."/>
            <person name="Malainual N."/>
            <person name="Hou J."/>
            <person name="Wang L."/>
            <person name="Wang M."/>
            <person name="Yang K.Y."/>
            <person name="Cui Y."/>
            <person name="Leung E.L."/>
            <person name="Nong W."/>
            <person name="Shin S.K."/>
            <person name="Au S.W."/>
            <person name="Jeong K.Y."/>
            <person name="Chew F.T."/>
            <person name="Hui J.H."/>
            <person name="Leung T.F."/>
            <person name="Tungtrongchitr A."/>
            <person name="Zhong N."/>
            <person name="Liu Z."/>
            <person name="Tsui S.K."/>
        </authorList>
    </citation>
    <scope>NUCLEOTIDE SEQUENCE [LARGE SCALE GENOMIC DNA]</scope>
    <source>
        <strain evidence="1">Derp</strain>
    </source>
</reference>
<organism evidence="1 2">
    <name type="scientific">Dermatophagoides pteronyssinus</name>
    <name type="common">European house dust mite</name>
    <dbReference type="NCBI Taxonomy" id="6956"/>
    <lineage>
        <taxon>Eukaryota</taxon>
        <taxon>Metazoa</taxon>
        <taxon>Ecdysozoa</taxon>
        <taxon>Arthropoda</taxon>
        <taxon>Chelicerata</taxon>
        <taxon>Arachnida</taxon>
        <taxon>Acari</taxon>
        <taxon>Acariformes</taxon>
        <taxon>Sarcoptiformes</taxon>
        <taxon>Astigmata</taxon>
        <taxon>Psoroptidia</taxon>
        <taxon>Analgoidea</taxon>
        <taxon>Pyroglyphidae</taxon>
        <taxon>Dermatophagoidinae</taxon>
        <taxon>Dermatophagoides</taxon>
    </lineage>
</organism>
<reference evidence="1 2" key="1">
    <citation type="journal article" date="2018" name="J. Allergy Clin. Immunol.">
        <title>High-quality assembly of Dermatophagoides pteronyssinus genome and transcriptome reveals a wide range of novel allergens.</title>
        <authorList>
            <person name="Liu X.Y."/>
            <person name="Yang K.Y."/>
            <person name="Wang M.Q."/>
            <person name="Kwok J.S."/>
            <person name="Zeng X."/>
            <person name="Yang Z."/>
            <person name="Xiao X.J."/>
            <person name="Lau C.P."/>
            <person name="Li Y."/>
            <person name="Huang Z.M."/>
            <person name="Ba J.G."/>
            <person name="Yim A.K."/>
            <person name="Ouyang C.Y."/>
            <person name="Ngai S.M."/>
            <person name="Chan T.F."/>
            <person name="Leung E.L."/>
            <person name="Liu L."/>
            <person name="Liu Z.G."/>
            <person name="Tsui S.K."/>
        </authorList>
    </citation>
    <scope>NUCLEOTIDE SEQUENCE [LARGE SCALE GENOMIC DNA]</scope>
    <source>
        <strain evidence="1">Derp</strain>
    </source>
</reference>
<dbReference type="EMBL" id="NJHN03000023">
    <property type="protein sequence ID" value="KAH9425061.1"/>
    <property type="molecule type" value="Genomic_DNA"/>
</dbReference>
<protein>
    <submittedName>
        <fullName evidence="1">Uncharacterized protein</fullName>
    </submittedName>
</protein>
<gene>
    <name evidence="1" type="ORF">DERP_011789</name>
</gene>
<dbReference type="Proteomes" id="UP000887458">
    <property type="component" value="Unassembled WGS sequence"/>
</dbReference>
<comment type="caution">
    <text evidence="1">The sequence shown here is derived from an EMBL/GenBank/DDBJ whole genome shotgun (WGS) entry which is preliminary data.</text>
</comment>
<name>A0ABQ8JR28_DERPT</name>
<evidence type="ECO:0000313" key="2">
    <source>
        <dbReference type="Proteomes" id="UP000887458"/>
    </source>
</evidence>
<evidence type="ECO:0000313" key="1">
    <source>
        <dbReference type="EMBL" id="KAH9425061.1"/>
    </source>
</evidence>
<proteinExistence type="predicted"/>
<keyword evidence="2" id="KW-1185">Reference proteome</keyword>